<dbReference type="GO" id="GO:0031175">
    <property type="term" value="P:neuron projection development"/>
    <property type="evidence" value="ECO:0007669"/>
    <property type="project" value="TreeGrafter"/>
</dbReference>
<keyword evidence="4" id="KW-1185">Reference proteome</keyword>
<accession>A0AAV2ILP3</accession>
<feature type="transmembrane region" description="Helical" evidence="2">
    <location>
        <begin position="116"/>
        <end position="136"/>
    </location>
</feature>
<dbReference type="PANTHER" id="PTHR11683:SF12">
    <property type="entry name" value="M6, ISOFORM F"/>
    <property type="match status" value="1"/>
</dbReference>
<name>A0AAV2ILP3_LYMST</name>
<feature type="transmembrane region" description="Helical" evidence="2">
    <location>
        <begin position="156"/>
        <end position="178"/>
    </location>
</feature>
<feature type="region of interest" description="Disordered" evidence="1">
    <location>
        <begin position="64"/>
        <end position="93"/>
    </location>
</feature>
<dbReference type="AlphaFoldDB" id="A0AAV2ILP3"/>
<evidence type="ECO:0000256" key="1">
    <source>
        <dbReference type="SAM" id="MobiDB-lite"/>
    </source>
</evidence>
<keyword evidence="2" id="KW-0812">Transmembrane</keyword>
<gene>
    <name evidence="3" type="ORF">GSLYS_00020528001</name>
</gene>
<keyword evidence="2" id="KW-0472">Membrane</keyword>
<dbReference type="GO" id="GO:0005886">
    <property type="term" value="C:plasma membrane"/>
    <property type="evidence" value="ECO:0007669"/>
    <property type="project" value="TreeGrafter"/>
</dbReference>
<protein>
    <submittedName>
        <fullName evidence="3">Uncharacterized protein</fullName>
    </submittedName>
</protein>
<dbReference type="Pfam" id="PF01275">
    <property type="entry name" value="Myelin_PLP"/>
    <property type="match status" value="1"/>
</dbReference>
<proteinExistence type="predicted"/>
<comment type="caution">
    <text evidence="3">The sequence shown here is derived from an EMBL/GenBank/DDBJ whole genome shotgun (WGS) entry which is preliminary data.</text>
</comment>
<sequence>MESPLNEDVDDVGDRDNEEKIELKHADSDSTNSIPPPPPTMGMVVPVASEESCDITEAEKLKQQEDELPLYDQGPEQPLCEPEEGGTKPAKLEDGRSENCCESLLKCLGLVPCPSLLSWIILLLGLGCLTGSLLIGTWRTRDLLKNDNELLWFMEYTIIGVVIGMFVVGTLLLAAGHLSTEPTSRRLFNSFTKNRCAQGLNICALVLTYILTLAWILITVLLATPLVLLINIYIVNPTEIHPQHYGFNSSNIPNSKFKEDGDNLLITYGVAFIGSLLVVNSMICFIICITANITHLRDNRFATLNAYGSEEVRNSKHSVVDTNM</sequence>
<feature type="compositionally biased region" description="Basic and acidic residues" evidence="1">
    <location>
        <begin position="12"/>
        <end position="28"/>
    </location>
</feature>
<dbReference type="PANTHER" id="PTHR11683">
    <property type="entry name" value="MYELIN PROTEOLIPID"/>
    <property type="match status" value="1"/>
</dbReference>
<reference evidence="3 4" key="1">
    <citation type="submission" date="2024-04" db="EMBL/GenBank/DDBJ databases">
        <authorList>
            <consortium name="Genoscope - CEA"/>
            <person name="William W."/>
        </authorList>
    </citation>
    <scope>NUCLEOTIDE SEQUENCE [LARGE SCALE GENOMIC DNA]</scope>
</reference>
<feature type="compositionally biased region" description="Acidic residues" evidence="1">
    <location>
        <begin position="1"/>
        <end position="11"/>
    </location>
</feature>
<feature type="region of interest" description="Disordered" evidence="1">
    <location>
        <begin position="1"/>
        <end position="44"/>
    </location>
</feature>
<feature type="transmembrane region" description="Helical" evidence="2">
    <location>
        <begin position="265"/>
        <end position="291"/>
    </location>
</feature>
<dbReference type="Proteomes" id="UP001497497">
    <property type="component" value="Unassembled WGS sequence"/>
</dbReference>
<evidence type="ECO:0000256" key="2">
    <source>
        <dbReference type="SAM" id="Phobius"/>
    </source>
</evidence>
<dbReference type="EMBL" id="CAXITT010000918">
    <property type="protein sequence ID" value="CAL1547203.1"/>
    <property type="molecule type" value="Genomic_DNA"/>
</dbReference>
<evidence type="ECO:0000313" key="3">
    <source>
        <dbReference type="EMBL" id="CAL1547203.1"/>
    </source>
</evidence>
<keyword evidence="2" id="KW-1133">Transmembrane helix</keyword>
<dbReference type="InterPro" id="IPR001614">
    <property type="entry name" value="Myelin_PLP"/>
</dbReference>
<evidence type="ECO:0000313" key="4">
    <source>
        <dbReference type="Proteomes" id="UP001497497"/>
    </source>
</evidence>
<feature type="transmembrane region" description="Helical" evidence="2">
    <location>
        <begin position="199"/>
        <end position="223"/>
    </location>
</feature>
<organism evidence="3 4">
    <name type="scientific">Lymnaea stagnalis</name>
    <name type="common">Great pond snail</name>
    <name type="synonym">Helix stagnalis</name>
    <dbReference type="NCBI Taxonomy" id="6523"/>
    <lineage>
        <taxon>Eukaryota</taxon>
        <taxon>Metazoa</taxon>
        <taxon>Spiralia</taxon>
        <taxon>Lophotrochozoa</taxon>
        <taxon>Mollusca</taxon>
        <taxon>Gastropoda</taxon>
        <taxon>Heterobranchia</taxon>
        <taxon>Euthyneura</taxon>
        <taxon>Panpulmonata</taxon>
        <taxon>Hygrophila</taxon>
        <taxon>Lymnaeoidea</taxon>
        <taxon>Lymnaeidae</taxon>
        <taxon>Lymnaea</taxon>
    </lineage>
</organism>